<gene>
    <name evidence="2" type="ORF">K7432_003866</name>
</gene>
<protein>
    <submittedName>
        <fullName evidence="2">Uncharacterized protein</fullName>
    </submittedName>
</protein>
<feature type="region of interest" description="Disordered" evidence="1">
    <location>
        <begin position="181"/>
        <end position="300"/>
    </location>
</feature>
<feature type="compositionally biased region" description="Polar residues" evidence="1">
    <location>
        <begin position="287"/>
        <end position="300"/>
    </location>
</feature>
<accession>A0ABR2WZ47</accession>
<dbReference type="Proteomes" id="UP001479436">
    <property type="component" value="Unassembled WGS sequence"/>
</dbReference>
<keyword evidence="3" id="KW-1185">Reference proteome</keyword>
<feature type="compositionally biased region" description="Acidic residues" evidence="1">
    <location>
        <begin position="221"/>
        <end position="230"/>
    </location>
</feature>
<organism evidence="2 3">
    <name type="scientific">Basidiobolus ranarum</name>
    <dbReference type="NCBI Taxonomy" id="34480"/>
    <lineage>
        <taxon>Eukaryota</taxon>
        <taxon>Fungi</taxon>
        <taxon>Fungi incertae sedis</taxon>
        <taxon>Zoopagomycota</taxon>
        <taxon>Entomophthoromycotina</taxon>
        <taxon>Basidiobolomycetes</taxon>
        <taxon>Basidiobolales</taxon>
        <taxon>Basidiobolaceae</taxon>
        <taxon>Basidiobolus</taxon>
    </lineage>
</organism>
<evidence type="ECO:0000313" key="2">
    <source>
        <dbReference type="EMBL" id="KAK9766790.1"/>
    </source>
</evidence>
<name>A0ABR2WZ47_9FUNG</name>
<feature type="compositionally biased region" description="Polar residues" evidence="1">
    <location>
        <begin position="181"/>
        <end position="195"/>
    </location>
</feature>
<evidence type="ECO:0000313" key="3">
    <source>
        <dbReference type="Proteomes" id="UP001479436"/>
    </source>
</evidence>
<comment type="caution">
    <text evidence="2">The sequence shown here is derived from an EMBL/GenBank/DDBJ whole genome shotgun (WGS) entry which is preliminary data.</text>
</comment>
<reference evidence="2 3" key="1">
    <citation type="submission" date="2023-04" db="EMBL/GenBank/DDBJ databases">
        <title>Genome of Basidiobolus ranarum AG-B5.</title>
        <authorList>
            <person name="Stajich J.E."/>
            <person name="Carter-House D."/>
            <person name="Gryganskyi A."/>
        </authorList>
    </citation>
    <scope>NUCLEOTIDE SEQUENCE [LARGE SCALE GENOMIC DNA]</scope>
    <source>
        <strain evidence="2 3">AG-B5</strain>
    </source>
</reference>
<sequence>MIFAAIGHWHSFTYKDYNNYDFHFGRMTLPHAFRDALGLRDIVQDSRETYSGDQFNYRAFEPAEGIAPAGPGRNQRILAGLRYVDGGQTKYWIPSADSALKADPYLLQSQMDSISLDFPDVDDSDNVEDDYECARQLVHGDYNYPVITVSSPTQKPNENQSIKGKSTIISYSAVSTKQIESTTSQRYGNSRTHSIIANDKKAHSEESTGLLYCPVDNSAEYNEENDDPSTDESVHTEPNMRGYDRSQMEGGMWSPVQQRSKHYQTLHSSPASPDPQTDWHKRESKFASPSSQSSLYNPWS</sequence>
<proteinExistence type="predicted"/>
<feature type="compositionally biased region" description="Polar residues" evidence="1">
    <location>
        <begin position="265"/>
        <end position="275"/>
    </location>
</feature>
<evidence type="ECO:0000256" key="1">
    <source>
        <dbReference type="SAM" id="MobiDB-lite"/>
    </source>
</evidence>
<dbReference type="EMBL" id="JASJQH010000124">
    <property type="protein sequence ID" value="KAK9766790.1"/>
    <property type="molecule type" value="Genomic_DNA"/>
</dbReference>